<evidence type="ECO:0000313" key="2">
    <source>
        <dbReference type="Proteomes" id="UP000831701"/>
    </source>
</evidence>
<feature type="non-terminal residue" evidence="1">
    <location>
        <position position="553"/>
    </location>
</feature>
<protein>
    <submittedName>
        <fullName evidence="1">Uncharacterized protein</fullName>
    </submittedName>
</protein>
<sequence length="553" mass="61643">MPPTVPPVLSVHPTRALVDEKFRVVVENLPPASPVTLHSLHLSEDKDYWEAYGHYISDHRGSVAVAEDLSFGGTYTGKEPMGLLWSVRPVPGSRKGLRLRKMDVCSPMLVNISVYGGHVAEGFMEQPPLASVLTERWYMAPGVQRIDIKEEEVIGTLFIPPGPGPFPGLLDMWGGGGGLVEYRASLLASHGYVSFALQYCPAGELQSAHLGLNYFEVCTAFNIIQDHPQVIRDRVGVFGLSLGSILTINLAARSTIVKAKADLMCHHFVLQPRCCVCVSGNHSNLTGMTLKGFPQKFATDTHKIRLDENKCQILRDVCLAITTDPSMTLDVGKINCPMMLVNGNDDQSWPTDVSAAKDMARMMQAAGKEHLLTIVQYPDTGHLIEPPYSPHTRASRFVMDDTKGKGEKKMQAITCLVRRVKSQPRTTKKQICQELEGARTQVSVSTVKRVLHRHGLRGCHARRKPFLQKRHLKARLKFAADHMDKDKTFWRKVLWSDETKIELSGHNAQQYVWRRKGETFYPKNTMPTVTVSTVVVVLCCGAVLLPMELVLYR</sequence>
<proteinExistence type="predicted"/>
<dbReference type="EMBL" id="CM041540">
    <property type="protein sequence ID" value="KAI3366612.1"/>
    <property type="molecule type" value="Genomic_DNA"/>
</dbReference>
<evidence type="ECO:0000313" key="1">
    <source>
        <dbReference type="EMBL" id="KAI3366612.1"/>
    </source>
</evidence>
<accession>A0ACB8WF98</accession>
<name>A0ACB8WF98_9TELE</name>
<reference evidence="1" key="1">
    <citation type="submission" date="2022-04" db="EMBL/GenBank/DDBJ databases">
        <title>Jade perch genome.</title>
        <authorList>
            <person name="Chao B."/>
        </authorList>
    </citation>
    <scope>NUCLEOTIDE SEQUENCE</scope>
    <source>
        <strain evidence="1">CB-2022</strain>
    </source>
</reference>
<organism evidence="1 2">
    <name type="scientific">Scortum barcoo</name>
    <name type="common">barcoo grunter</name>
    <dbReference type="NCBI Taxonomy" id="214431"/>
    <lineage>
        <taxon>Eukaryota</taxon>
        <taxon>Metazoa</taxon>
        <taxon>Chordata</taxon>
        <taxon>Craniata</taxon>
        <taxon>Vertebrata</taxon>
        <taxon>Euteleostomi</taxon>
        <taxon>Actinopterygii</taxon>
        <taxon>Neopterygii</taxon>
        <taxon>Teleostei</taxon>
        <taxon>Neoteleostei</taxon>
        <taxon>Acanthomorphata</taxon>
        <taxon>Eupercaria</taxon>
        <taxon>Centrarchiformes</taxon>
        <taxon>Terapontoidei</taxon>
        <taxon>Terapontidae</taxon>
        <taxon>Scortum</taxon>
    </lineage>
</organism>
<dbReference type="Proteomes" id="UP000831701">
    <property type="component" value="Chromosome 10"/>
</dbReference>
<gene>
    <name evidence="1" type="ORF">L3Q82_009292</name>
</gene>
<keyword evidence="2" id="KW-1185">Reference proteome</keyword>
<comment type="caution">
    <text evidence="1">The sequence shown here is derived from an EMBL/GenBank/DDBJ whole genome shotgun (WGS) entry which is preliminary data.</text>
</comment>